<name>A0A2P6QCP6_ROSCH</name>
<sequence>MKNCEKSQILMLSLIAILLIVTPLLSSSVRTTYLYIITNLLIIALGAQAGVLRAFSKPIDHEKKNPVSVPQKPVLAVPSELASTEKRVAGQNDEDQRVASECSEKNGANKVVAKSKSQKVTGTVKMETVKKCPSMPSLFFIGGGEAETEGAHNDDDEVEDFYQLEEDEDVADLSGQELLIKAETFIGNFYKQLKMQREESWKRIHGIYHKAF</sequence>
<evidence type="ECO:0000256" key="1">
    <source>
        <dbReference type="SAM" id="Phobius"/>
    </source>
</evidence>
<feature type="transmembrane region" description="Helical" evidence="1">
    <location>
        <begin position="9"/>
        <end position="26"/>
    </location>
</feature>
<accession>A0A2P6QCP6</accession>
<dbReference type="OMA" id="DYNHEVE"/>
<comment type="caution">
    <text evidence="2">The sequence shown here is derived from an EMBL/GenBank/DDBJ whole genome shotgun (WGS) entry which is preliminary data.</text>
</comment>
<proteinExistence type="predicted"/>
<protein>
    <recommendedName>
        <fullName evidence="4">DUF4408 domain-containing protein</fullName>
    </recommendedName>
</protein>
<keyword evidence="3" id="KW-1185">Reference proteome</keyword>
<evidence type="ECO:0000313" key="2">
    <source>
        <dbReference type="EMBL" id="PRQ31946.1"/>
    </source>
</evidence>
<dbReference type="Pfam" id="PF05553">
    <property type="entry name" value="DUF761"/>
    <property type="match status" value="1"/>
</dbReference>
<keyword evidence="1" id="KW-0812">Transmembrane</keyword>
<dbReference type="Gramene" id="PRQ31946">
    <property type="protein sequence ID" value="PRQ31946"/>
    <property type="gene ID" value="RchiOBHm_Chr5g0040991"/>
</dbReference>
<dbReference type="AlphaFoldDB" id="A0A2P6QCP6"/>
<dbReference type="Proteomes" id="UP000238479">
    <property type="component" value="Chromosome 5"/>
</dbReference>
<gene>
    <name evidence="2" type="ORF">RchiOBHm_Chr5g0040991</name>
</gene>
<reference evidence="2 3" key="1">
    <citation type="journal article" date="2018" name="Nat. Genet.">
        <title>The Rosa genome provides new insights in the design of modern roses.</title>
        <authorList>
            <person name="Bendahmane M."/>
        </authorList>
    </citation>
    <scope>NUCLEOTIDE SEQUENCE [LARGE SCALE GENOMIC DNA]</scope>
    <source>
        <strain evidence="3">cv. Old Blush</strain>
    </source>
</reference>
<dbReference type="PANTHER" id="PTHR36887">
    <property type="entry name" value="OS01G0532300 PROTEIN"/>
    <property type="match status" value="1"/>
</dbReference>
<dbReference type="InterPro" id="IPR008480">
    <property type="entry name" value="DUF761_pln"/>
</dbReference>
<evidence type="ECO:0000313" key="3">
    <source>
        <dbReference type="Proteomes" id="UP000238479"/>
    </source>
</evidence>
<keyword evidence="1" id="KW-1133">Transmembrane helix</keyword>
<keyword evidence="1" id="KW-0472">Membrane</keyword>
<evidence type="ECO:0008006" key="4">
    <source>
        <dbReference type="Google" id="ProtNLM"/>
    </source>
</evidence>
<dbReference type="EMBL" id="PDCK01000043">
    <property type="protein sequence ID" value="PRQ31946.1"/>
    <property type="molecule type" value="Genomic_DNA"/>
</dbReference>
<dbReference type="PANTHER" id="PTHR36887:SF1">
    <property type="entry name" value="OS01G0532300 PROTEIN"/>
    <property type="match status" value="1"/>
</dbReference>
<organism evidence="2 3">
    <name type="scientific">Rosa chinensis</name>
    <name type="common">China rose</name>
    <dbReference type="NCBI Taxonomy" id="74649"/>
    <lineage>
        <taxon>Eukaryota</taxon>
        <taxon>Viridiplantae</taxon>
        <taxon>Streptophyta</taxon>
        <taxon>Embryophyta</taxon>
        <taxon>Tracheophyta</taxon>
        <taxon>Spermatophyta</taxon>
        <taxon>Magnoliopsida</taxon>
        <taxon>eudicotyledons</taxon>
        <taxon>Gunneridae</taxon>
        <taxon>Pentapetalae</taxon>
        <taxon>rosids</taxon>
        <taxon>fabids</taxon>
        <taxon>Rosales</taxon>
        <taxon>Rosaceae</taxon>
        <taxon>Rosoideae</taxon>
        <taxon>Rosoideae incertae sedis</taxon>
        <taxon>Rosa</taxon>
    </lineage>
</organism>
<feature type="transmembrane region" description="Helical" evidence="1">
    <location>
        <begin position="32"/>
        <end position="55"/>
    </location>
</feature>